<evidence type="ECO:0000256" key="1">
    <source>
        <dbReference type="ARBA" id="ARBA00022723"/>
    </source>
</evidence>
<protein>
    <recommendedName>
        <fullName evidence="7">C2H2-type domain-containing protein</fullName>
    </recommendedName>
</protein>
<reference evidence="8" key="1">
    <citation type="submission" date="2019-07" db="EMBL/GenBank/DDBJ databases">
        <title>Annotation for the trematode Paragonimus miyazaki's.</title>
        <authorList>
            <person name="Choi Y.-J."/>
        </authorList>
    </citation>
    <scope>NUCLEOTIDE SEQUENCE</scope>
    <source>
        <strain evidence="8">Japan</strain>
    </source>
</reference>
<dbReference type="OrthoDB" id="6255447at2759"/>
<evidence type="ECO:0000256" key="3">
    <source>
        <dbReference type="ARBA" id="ARBA00022771"/>
    </source>
</evidence>
<dbReference type="InterPro" id="IPR013087">
    <property type="entry name" value="Znf_C2H2_type"/>
</dbReference>
<proteinExistence type="predicted"/>
<dbReference type="PROSITE" id="PS50157">
    <property type="entry name" value="ZINC_FINGER_C2H2_2"/>
    <property type="match status" value="5"/>
</dbReference>
<accession>A0A8S9Z6X3</accession>
<dbReference type="Proteomes" id="UP000822476">
    <property type="component" value="Unassembled WGS sequence"/>
</dbReference>
<name>A0A8S9Z6X3_9TREM</name>
<evidence type="ECO:0000313" key="9">
    <source>
        <dbReference type="Proteomes" id="UP000822476"/>
    </source>
</evidence>
<evidence type="ECO:0000259" key="7">
    <source>
        <dbReference type="PROSITE" id="PS50157"/>
    </source>
</evidence>
<feature type="domain" description="C2H2-type" evidence="7">
    <location>
        <begin position="178"/>
        <end position="206"/>
    </location>
</feature>
<keyword evidence="4" id="KW-0862">Zinc</keyword>
<organism evidence="8 9">
    <name type="scientific">Paragonimus skrjabini miyazakii</name>
    <dbReference type="NCBI Taxonomy" id="59628"/>
    <lineage>
        <taxon>Eukaryota</taxon>
        <taxon>Metazoa</taxon>
        <taxon>Spiralia</taxon>
        <taxon>Lophotrochozoa</taxon>
        <taxon>Platyhelminthes</taxon>
        <taxon>Trematoda</taxon>
        <taxon>Digenea</taxon>
        <taxon>Plagiorchiida</taxon>
        <taxon>Troglotremata</taxon>
        <taxon>Troglotrematidae</taxon>
        <taxon>Paragonimus</taxon>
    </lineage>
</organism>
<dbReference type="PANTHER" id="PTHR24379">
    <property type="entry name" value="KRAB AND ZINC FINGER DOMAIN-CONTAINING"/>
    <property type="match status" value="1"/>
</dbReference>
<dbReference type="PANTHER" id="PTHR24379:SF121">
    <property type="entry name" value="C2H2-TYPE DOMAIN-CONTAINING PROTEIN"/>
    <property type="match status" value="1"/>
</dbReference>
<dbReference type="SMART" id="SM00355">
    <property type="entry name" value="ZnF_C2H2"/>
    <property type="match status" value="8"/>
</dbReference>
<dbReference type="Gene3D" id="3.30.160.60">
    <property type="entry name" value="Classic Zinc Finger"/>
    <property type="match status" value="2"/>
</dbReference>
<dbReference type="SUPFAM" id="SSF57667">
    <property type="entry name" value="beta-beta-alpha zinc fingers"/>
    <property type="match status" value="3"/>
</dbReference>
<feature type="region of interest" description="Disordered" evidence="6">
    <location>
        <begin position="1172"/>
        <end position="1202"/>
    </location>
</feature>
<evidence type="ECO:0000256" key="2">
    <source>
        <dbReference type="ARBA" id="ARBA00022737"/>
    </source>
</evidence>
<feature type="region of interest" description="Disordered" evidence="6">
    <location>
        <begin position="124"/>
        <end position="151"/>
    </location>
</feature>
<evidence type="ECO:0000256" key="6">
    <source>
        <dbReference type="SAM" id="MobiDB-lite"/>
    </source>
</evidence>
<dbReference type="GO" id="GO:0008270">
    <property type="term" value="F:zinc ion binding"/>
    <property type="evidence" value="ECO:0007669"/>
    <property type="project" value="UniProtKB-KW"/>
</dbReference>
<feature type="compositionally biased region" description="Polar residues" evidence="6">
    <location>
        <begin position="1187"/>
        <end position="1202"/>
    </location>
</feature>
<evidence type="ECO:0000256" key="5">
    <source>
        <dbReference type="PROSITE-ProRule" id="PRU00042"/>
    </source>
</evidence>
<feature type="domain" description="C2H2-type" evidence="7">
    <location>
        <begin position="661"/>
        <end position="689"/>
    </location>
</feature>
<sequence>MSADAIQNELSGILERLNALPPSERDDLLGFLKCFLSPLDGVATSSSTANPEYAITHSGDSAVFVSSTGNVDPVPEESNTATNQDLSGPFILGGNSFLVLLKNCLDTLNLGFFVQTQEKSTNTSSENSQLVISESRDKQPENIKSRGKQEESIINSESDHVSCCAYKLAAKTLPTSVLRCPVCWRGFSQWQHMESHLYKAHTTSVDPVCWRCQGVFDSHAVLLAHECFDWGRLHLPCQAILNGSSTTAKRQRALLANGSTFGYPPDGVFLKRRCGLCFKSNVVFNNFQCFQLHKRSVHTVTEESRSNVRVRQRKRSRNMKQMRNSANCDTASSDFIYPQSIDALRLKVRRLFERFCQLQRRQSESNGQPACESSVNADHTEASSSAPVAVCGEQENRFNSAIASTSEVVAEKVPEMVSESPNCSTLDIDFTPSSESNFLSVNSSRKRLQWRRKRRKSVRFKRALHPKAKQTQNTPYKKTHDRFCCQCCSAVFGVASRLRAHHLFKHGYIPESLGGLSPTPDETPNWTRLDDEVQSTASTENTTPTFKQDSTRMNLRSRPKRTDFGKKMLTTGCALSICACDEPASTSTDPPIRSDMIDERAKMGPDGKGTMRQWGSKRRATRHCKMQSKPTSTLQDIDNSKSVTKDALVTDFAPANRCPPFKCSHCERSYKFVCTLARHENQVHKGEYRYSCGYCAFRTNERFALDEHLARHFRLKQFVCDFCDGRFVGRRALVEHIAFKHNTARHFKCPMCPLTFKTSGTLSRHRKVHGSRVLHECSFCPSKFTRLSNMRRHIARYHRHRHIGSFSGPGETEPTRRGRKCVPRKLRQSDQSNVVVSDVAGCESQTLSIDSELPATLDCLIPETNSSQSHFEQNSPSAQLNDAHVTHTETQIDRGIIIDCENATTGNVQNSLCDINTIFMPYLPDMNAAAPVAVHSSSSVALSDQSNSMLISPSDAQSSLACSAPQTVYSGLTFTSLFPLQLVNQLSPSTSFTSGEQLGSHTWSSSAPNPVYILTTTSDSVGPHKNPDVLANSAVDLHFVTLPMDNQTSSSDSRPCEKSFEVTEHNCSEAGLLCPSYPSNIPLNSLLNVTNISDTPCTGGVDLTHIWRPVECELSSPSSGRNITVVSDNNHIGLLPTYGHVDLAHDSTSSSNNDHSNSFDSPDVIFNCEPSAKPADGSWSPRFPSPVSETMSPHSTACPSPPISQSRLTNYCSGRQSDQSSFLGDCVHLPRSQAVASVSTGCESQVSSSHQLNSCGQFGFPADAYSSHNPIPVHLIVCNSDSGDAQFLSPIWSCPTPPESLQSYPNSLLSPSERHPDTNVDQCSNFSVGYLIGQNSTYGPLGSSGDQLNCTVSTSTPSETQYYGFNTSVP</sequence>
<evidence type="ECO:0000313" key="8">
    <source>
        <dbReference type="EMBL" id="KAF7262404.1"/>
    </source>
</evidence>
<keyword evidence="9" id="KW-1185">Reference proteome</keyword>
<feature type="compositionally biased region" description="Basic and acidic residues" evidence="6">
    <location>
        <begin position="595"/>
        <end position="605"/>
    </location>
</feature>
<dbReference type="InterPro" id="IPR036236">
    <property type="entry name" value="Znf_C2H2_sf"/>
</dbReference>
<evidence type="ECO:0000256" key="4">
    <source>
        <dbReference type="ARBA" id="ARBA00022833"/>
    </source>
</evidence>
<feature type="domain" description="C2H2-type" evidence="7">
    <location>
        <begin position="775"/>
        <end position="803"/>
    </location>
</feature>
<feature type="domain" description="C2H2-type" evidence="7">
    <location>
        <begin position="718"/>
        <end position="746"/>
    </location>
</feature>
<feature type="domain" description="C2H2-type" evidence="7">
    <location>
        <begin position="747"/>
        <end position="769"/>
    </location>
</feature>
<keyword evidence="1" id="KW-0479">Metal-binding</keyword>
<gene>
    <name evidence="8" type="ORF">EG68_01240</name>
</gene>
<keyword evidence="2" id="KW-0677">Repeat</keyword>
<dbReference type="PROSITE" id="PS00028">
    <property type="entry name" value="ZINC_FINGER_C2H2_1"/>
    <property type="match status" value="6"/>
</dbReference>
<feature type="compositionally biased region" description="Basic and acidic residues" evidence="6">
    <location>
        <begin position="134"/>
        <end position="151"/>
    </location>
</feature>
<comment type="caution">
    <text evidence="8">The sequence shown here is derived from an EMBL/GenBank/DDBJ whole genome shotgun (WGS) entry which is preliminary data.</text>
</comment>
<dbReference type="EMBL" id="JTDE01000074">
    <property type="protein sequence ID" value="KAF7262404.1"/>
    <property type="molecule type" value="Genomic_DNA"/>
</dbReference>
<keyword evidence="3 5" id="KW-0863">Zinc-finger</keyword>
<dbReference type="Pfam" id="PF00096">
    <property type="entry name" value="zf-C2H2"/>
    <property type="match status" value="1"/>
</dbReference>
<feature type="region of interest" description="Disordered" evidence="6">
    <location>
        <begin position="589"/>
        <end position="618"/>
    </location>
</feature>